<evidence type="ECO:0000256" key="10">
    <source>
        <dbReference type="PROSITE-ProRule" id="PRU00192"/>
    </source>
</evidence>
<evidence type="ECO:0000256" key="2">
    <source>
        <dbReference type="ARBA" id="ARBA00004510"/>
    </source>
</evidence>
<dbReference type="GO" id="GO:0030027">
    <property type="term" value="C:lamellipodium"/>
    <property type="evidence" value="ECO:0007669"/>
    <property type="project" value="UniProtKB-SubCell"/>
</dbReference>
<dbReference type="FunFam" id="2.30.30.40:FF:000002">
    <property type="entry name" value="abl interactor 1 isoform X1"/>
    <property type="match status" value="1"/>
</dbReference>
<dbReference type="RefSeq" id="XP_036366287.1">
    <property type="nucleotide sequence ID" value="XM_036510394.1"/>
</dbReference>
<dbReference type="Pfam" id="PF14604">
    <property type="entry name" value="SH3_9"/>
    <property type="match status" value="1"/>
</dbReference>
<sequence length="462" mass="51512">MATMEEPFSIEELYANELPSAIEELGKNYENLRQVADYCDVHYKEIESSGEALLKTRNYVNHSLACVASQIGTAAEKFLQLLDEENKQIDEAAAIINELTALTTFHEQKISRRCIAQLLCRKGQSHAVPSGKGIIVTPSKLQKPTQYKRAPIDYSALDDIGNGVKIETQYGPTISIHTYARGLNRNSSLKGRNSKAQPSGYATISHSGVYSQYRVTGQSLLNSSSSQPSIYKSIAPPVAPVSPVRRSKLMYATQRSVSVDINRDIFTDSLLRRNRSHSMAPDYDRQVNRMSNLSLEANWQPSVRHTAPTENPPPPPSLAALWTQAPIATEEDDDFDDTLPPPPMPLPSLQPSQNPQAQDFAYPPPNPLYPSVSDLPETASQPYDNQGLYQTTGMYMMKTQEPDNYIEKVIAVYDYTANEPDELTFNENAVIYVLQKNENGWWDGILNGERGVFPSNYVEPCV</sequence>
<dbReference type="PANTHER" id="PTHR10460:SF0">
    <property type="entry name" value="ABELSON INTERACTING PROTEIN, ISOFORM D"/>
    <property type="match status" value="1"/>
</dbReference>
<evidence type="ECO:0000313" key="16">
    <source>
        <dbReference type="RefSeq" id="XP_036366288.1"/>
    </source>
</evidence>
<comment type="subcellular location">
    <subcellularLocation>
        <location evidence="2">Cell projection</location>
        <location evidence="2">Lamellipodium</location>
    </subcellularLocation>
    <subcellularLocation>
        <location evidence="1">Cytoplasm</location>
        <location evidence="1">Cytoskeleton</location>
    </subcellularLocation>
</comment>
<dbReference type="GO" id="GO:0098858">
    <property type="term" value="C:actin-based cell projection"/>
    <property type="evidence" value="ECO:0007669"/>
    <property type="project" value="TreeGrafter"/>
</dbReference>
<dbReference type="InterPro" id="IPR028457">
    <property type="entry name" value="ABI"/>
</dbReference>
<accession>A0A6P7T7U0</accession>
<dbReference type="PANTHER" id="PTHR10460">
    <property type="entry name" value="ABL INTERACTOR FAMILY MEMBER"/>
    <property type="match status" value="1"/>
</dbReference>
<dbReference type="InterPro" id="IPR036028">
    <property type="entry name" value="SH3-like_dom_sf"/>
</dbReference>
<evidence type="ECO:0000256" key="1">
    <source>
        <dbReference type="ARBA" id="ARBA00004245"/>
    </source>
</evidence>
<dbReference type="InterPro" id="IPR028455">
    <property type="entry name" value="ABI3_SH3"/>
</dbReference>
<evidence type="ECO:0000256" key="6">
    <source>
        <dbReference type="ARBA" id="ARBA00022553"/>
    </source>
</evidence>
<keyword evidence="6" id="KW-0597">Phosphoprotein</keyword>
<gene>
    <name evidence="14 15 16" type="primary">LOC115220924</name>
</gene>
<dbReference type="PROSITE" id="PS50002">
    <property type="entry name" value="SH3"/>
    <property type="match status" value="1"/>
</dbReference>
<dbReference type="AlphaFoldDB" id="A0A6P7T7U0"/>
<dbReference type="SMART" id="SM00326">
    <property type="entry name" value="SH3"/>
    <property type="match status" value="1"/>
</dbReference>
<feature type="region of interest" description="Disordered" evidence="11">
    <location>
        <begin position="331"/>
        <end position="365"/>
    </location>
</feature>
<dbReference type="GO" id="GO:0005856">
    <property type="term" value="C:cytoskeleton"/>
    <property type="evidence" value="ECO:0007669"/>
    <property type="project" value="UniProtKB-SubCell"/>
</dbReference>
<protein>
    <submittedName>
        <fullName evidence="14 15">Abl interactor 2</fullName>
    </submittedName>
</protein>
<dbReference type="InterPro" id="IPR001452">
    <property type="entry name" value="SH3_domain"/>
</dbReference>
<proteinExistence type="inferred from homology"/>
<evidence type="ECO:0000313" key="15">
    <source>
        <dbReference type="RefSeq" id="XP_036366287.1"/>
    </source>
</evidence>
<evidence type="ECO:0000313" key="14">
    <source>
        <dbReference type="RefSeq" id="XP_029646983.1"/>
    </source>
</evidence>
<dbReference type="SUPFAM" id="SSF50044">
    <property type="entry name" value="SH3-domain"/>
    <property type="match status" value="1"/>
</dbReference>
<dbReference type="KEGG" id="osn:115220924"/>
<feature type="domain" description="SH3" evidence="12">
    <location>
        <begin position="404"/>
        <end position="462"/>
    </location>
</feature>
<dbReference type="RefSeq" id="XP_036366288.1">
    <property type="nucleotide sequence ID" value="XM_036510395.1"/>
</dbReference>
<keyword evidence="13" id="KW-1185">Reference proteome</keyword>
<evidence type="ECO:0000256" key="4">
    <source>
        <dbReference type="ARBA" id="ARBA00022443"/>
    </source>
</evidence>
<evidence type="ECO:0000256" key="8">
    <source>
        <dbReference type="ARBA" id="ARBA00023212"/>
    </source>
</evidence>
<keyword evidence="7" id="KW-0175">Coiled coil</keyword>
<evidence type="ECO:0000256" key="9">
    <source>
        <dbReference type="ARBA" id="ARBA00023273"/>
    </source>
</evidence>
<comment type="similarity">
    <text evidence="3">Belongs to the ABI family.</text>
</comment>
<feature type="compositionally biased region" description="Pro residues" evidence="11">
    <location>
        <begin position="339"/>
        <end position="348"/>
    </location>
</feature>
<evidence type="ECO:0000313" key="13">
    <source>
        <dbReference type="Proteomes" id="UP000515154"/>
    </source>
</evidence>
<dbReference type="GO" id="GO:0035591">
    <property type="term" value="F:signaling adaptor activity"/>
    <property type="evidence" value="ECO:0007669"/>
    <property type="project" value="TreeGrafter"/>
</dbReference>
<dbReference type="RefSeq" id="XP_029646983.1">
    <property type="nucleotide sequence ID" value="XM_029791123.2"/>
</dbReference>
<dbReference type="Proteomes" id="UP000515154">
    <property type="component" value="Linkage group LG17"/>
</dbReference>
<dbReference type="Gene3D" id="6.10.140.1620">
    <property type="match status" value="1"/>
</dbReference>
<reference evidence="14 15" key="1">
    <citation type="submission" date="2025-08" db="UniProtKB">
        <authorList>
            <consortium name="RefSeq"/>
        </authorList>
    </citation>
    <scope>IDENTIFICATION</scope>
</reference>
<evidence type="ECO:0000256" key="5">
    <source>
        <dbReference type="ARBA" id="ARBA00022490"/>
    </source>
</evidence>
<evidence type="ECO:0000256" key="3">
    <source>
        <dbReference type="ARBA" id="ARBA00010020"/>
    </source>
</evidence>
<evidence type="ECO:0000256" key="11">
    <source>
        <dbReference type="SAM" id="MobiDB-lite"/>
    </source>
</evidence>
<keyword evidence="4 10" id="KW-0728">SH3 domain</keyword>
<dbReference type="GO" id="GO:0031209">
    <property type="term" value="C:SCAR complex"/>
    <property type="evidence" value="ECO:0007669"/>
    <property type="project" value="TreeGrafter"/>
</dbReference>
<dbReference type="Pfam" id="PF07815">
    <property type="entry name" value="Abi_HHR"/>
    <property type="match status" value="1"/>
</dbReference>
<dbReference type="PRINTS" id="PR00452">
    <property type="entry name" value="SH3DOMAIN"/>
</dbReference>
<dbReference type="GO" id="GO:0001764">
    <property type="term" value="P:neuron migration"/>
    <property type="evidence" value="ECO:0007669"/>
    <property type="project" value="TreeGrafter"/>
</dbReference>
<dbReference type="CDD" id="cd11826">
    <property type="entry name" value="SH3_Abi"/>
    <property type="match status" value="1"/>
</dbReference>
<dbReference type="Gene3D" id="2.30.30.40">
    <property type="entry name" value="SH3 Domains"/>
    <property type="match status" value="1"/>
</dbReference>
<keyword evidence="8" id="KW-0206">Cytoskeleton</keyword>
<name>A0A6P7T7U0_9MOLL</name>
<evidence type="ECO:0000256" key="7">
    <source>
        <dbReference type="ARBA" id="ARBA00023054"/>
    </source>
</evidence>
<dbReference type="GO" id="GO:0017124">
    <property type="term" value="F:SH3 domain binding"/>
    <property type="evidence" value="ECO:0007669"/>
    <property type="project" value="TreeGrafter"/>
</dbReference>
<keyword evidence="9" id="KW-0966">Cell projection</keyword>
<keyword evidence="5" id="KW-0963">Cytoplasm</keyword>
<evidence type="ECO:0000259" key="12">
    <source>
        <dbReference type="PROSITE" id="PS50002"/>
    </source>
</evidence>
<dbReference type="InterPro" id="IPR012849">
    <property type="entry name" value="Abl-interactor_HHR_dom"/>
</dbReference>
<organism evidence="13 14">
    <name type="scientific">Octopus sinensis</name>
    <name type="common">East Asian common octopus</name>
    <dbReference type="NCBI Taxonomy" id="2607531"/>
    <lineage>
        <taxon>Eukaryota</taxon>
        <taxon>Metazoa</taxon>
        <taxon>Spiralia</taxon>
        <taxon>Lophotrochozoa</taxon>
        <taxon>Mollusca</taxon>
        <taxon>Cephalopoda</taxon>
        <taxon>Coleoidea</taxon>
        <taxon>Octopodiformes</taxon>
        <taxon>Octopoda</taxon>
        <taxon>Incirrata</taxon>
        <taxon>Octopodidae</taxon>
        <taxon>Octopus</taxon>
    </lineage>
</organism>